<evidence type="ECO:0000256" key="1">
    <source>
        <dbReference type="ARBA" id="ARBA00004651"/>
    </source>
</evidence>
<evidence type="ECO:0000313" key="9">
    <source>
        <dbReference type="EMBL" id="KID41626.1"/>
    </source>
</evidence>
<keyword evidence="6 8" id="KW-1133">Transmembrane helix</keyword>
<feature type="transmembrane region" description="Helical" evidence="8">
    <location>
        <begin position="72"/>
        <end position="92"/>
    </location>
</feature>
<protein>
    <recommendedName>
        <fullName evidence="8">Probable membrane transporter protein</fullName>
    </recommendedName>
</protein>
<comment type="similarity">
    <text evidence="2 8">Belongs to the 4-toluene sulfonate uptake permease (TSUP) (TC 2.A.102) family.</text>
</comment>
<dbReference type="InterPro" id="IPR052017">
    <property type="entry name" value="TSUP"/>
</dbReference>
<dbReference type="PANTHER" id="PTHR30269">
    <property type="entry name" value="TRANSMEMBRANE PROTEIN YFCA"/>
    <property type="match status" value="1"/>
</dbReference>
<proteinExistence type="inferred from homology"/>
<evidence type="ECO:0000256" key="5">
    <source>
        <dbReference type="ARBA" id="ARBA00022692"/>
    </source>
</evidence>
<dbReference type="InterPro" id="IPR002781">
    <property type="entry name" value="TM_pro_TauE-like"/>
</dbReference>
<name>A0A0C1PNY0_9LACO</name>
<dbReference type="PANTHER" id="PTHR30269:SF0">
    <property type="entry name" value="MEMBRANE TRANSPORTER PROTEIN YFCA-RELATED"/>
    <property type="match status" value="1"/>
</dbReference>
<keyword evidence="4 8" id="KW-1003">Cell membrane</keyword>
<keyword evidence="10" id="KW-1185">Reference proteome</keyword>
<dbReference type="PATRIC" id="fig|1614.7.peg.823"/>
<sequence length="250" mass="25923">MLFNGIFLLIASVIAGTLSSVVGMASVILYPALLFVGLPPIMANVTITVGIIFSGTSAVLSSKRELKGQGSVTLHVMAFAVIGAIIGSIILLHSSNKSFQDVAPFVILLSGVLMLIPKKQSAYVHESVSKTASAIAAIAIVVVGIYVGYFGAGGGVLMAAILIRIIDAPYAICNAVRNVSTLTMNAVSALIFIFTTPISWSALVVLAVGLFIGGYIGPIIVRVIPSAIMKYSVAIGAIILAAFLAYQAYF</sequence>
<evidence type="ECO:0000256" key="6">
    <source>
        <dbReference type="ARBA" id="ARBA00022989"/>
    </source>
</evidence>
<evidence type="ECO:0000256" key="3">
    <source>
        <dbReference type="ARBA" id="ARBA00022448"/>
    </source>
</evidence>
<feature type="transmembrane region" description="Helical" evidence="8">
    <location>
        <begin position="137"/>
        <end position="166"/>
    </location>
</feature>
<evidence type="ECO:0000256" key="4">
    <source>
        <dbReference type="ARBA" id="ARBA00022475"/>
    </source>
</evidence>
<keyword evidence="3" id="KW-0813">Transport</keyword>
<feature type="transmembrane region" description="Helical" evidence="8">
    <location>
        <begin position="7"/>
        <end position="29"/>
    </location>
</feature>
<dbReference type="AlphaFoldDB" id="A0A0C1PNY0"/>
<dbReference type="RefSeq" id="WP_010021910.1">
    <property type="nucleotide sequence ID" value="NZ_AZDS01000003.1"/>
</dbReference>
<feature type="transmembrane region" description="Helical" evidence="8">
    <location>
        <begin position="186"/>
        <end position="216"/>
    </location>
</feature>
<comment type="subcellular location">
    <subcellularLocation>
        <location evidence="1 8">Cell membrane</location>
        <topology evidence="1 8">Multi-pass membrane protein</topology>
    </subcellularLocation>
</comment>
<feature type="transmembrane region" description="Helical" evidence="8">
    <location>
        <begin position="228"/>
        <end position="249"/>
    </location>
</feature>
<dbReference type="GeneID" id="74913533"/>
<keyword evidence="7 8" id="KW-0472">Membrane</keyword>
<dbReference type="GO" id="GO:0005886">
    <property type="term" value="C:plasma membrane"/>
    <property type="evidence" value="ECO:0007669"/>
    <property type="project" value="UniProtKB-SubCell"/>
</dbReference>
<organism evidence="9 10">
    <name type="scientific">Fructilactobacillus fructivorans</name>
    <dbReference type="NCBI Taxonomy" id="1614"/>
    <lineage>
        <taxon>Bacteria</taxon>
        <taxon>Bacillati</taxon>
        <taxon>Bacillota</taxon>
        <taxon>Bacilli</taxon>
        <taxon>Lactobacillales</taxon>
        <taxon>Lactobacillaceae</taxon>
        <taxon>Fructilactobacillus</taxon>
    </lineage>
</organism>
<reference evidence="9 10" key="1">
    <citation type="submission" date="2014-06" db="EMBL/GenBank/DDBJ databases">
        <title>Functional and comparative genomic analyses of the Drosophila gut microbiota identify candidate symbiosis factors.</title>
        <authorList>
            <person name="Newell P.D."/>
            <person name="Chaston J.M."/>
            <person name="Douglas A.E."/>
        </authorList>
    </citation>
    <scope>NUCLEOTIDE SEQUENCE [LARGE SCALE GENOMIC DNA]</scope>
    <source>
        <strain evidence="9 10">DmCS_002</strain>
    </source>
</reference>
<evidence type="ECO:0000313" key="10">
    <source>
        <dbReference type="Proteomes" id="UP000031397"/>
    </source>
</evidence>
<dbReference type="OrthoDB" id="2329556at2"/>
<dbReference type="Pfam" id="PF01925">
    <property type="entry name" value="TauE"/>
    <property type="match status" value="1"/>
</dbReference>
<feature type="transmembrane region" description="Helical" evidence="8">
    <location>
        <begin position="41"/>
        <end position="60"/>
    </location>
</feature>
<comment type="caution">
    <text evidence="9">The sequence shown here is derived from an EMBL/GenBank/DDBJ whole genome shotgun (WGS) entry which is preliminary data.</text>
</comment>
<feature type="transmembrane region" description="Helical" evidence="8">
    <location>
        <begin position="98"/>
        <end position="116"/>
    </location>
</feature>
<evidence type="ECO:0000256" key="2">
    <source>
        <dbReference type="ARBA" id="ARBA00009142"/>
    </source>
</evidence>
<evidence type="ECO:0000256" key="7">
    <source>
        <dbReference type="ARBA" id="ARBA00023136"/>
    </source>
</evidence>
<dbReference type="Proteomes" id="UP000031397">
    <property type="component" value="Unassembled WGS sequence"/>
</dbReference>
<accession>A0A0C1PNY0</accession>
<gene>
    <name evidence="9" type="ORF">LfDm3_0868</name>
</gene>
<keyword evidence="5 8" id="KW-0812">Transmembrane</keyword>
<dbReference type="EMBL" id="JOJZ01000019">
    <property type="protein sequence ID" value="KID41626.1"/>
    <property type="molecule type" value="Genomic_DNA"/>
</dbReference>
<evidence type="ECO:0000256" key="8">
    <source>
        <dbReference type="RuleBase" id="RU363041"/>
    </source>
</evidence>